<evidence type="ECO:0000259" key="1">
    <source>
        <dbReference type="Pfam" id="PF00561"/>
    </source>
</evidence>
<name>A0A172Q905_9STRE</name>
<dbReference type="InterPro" id="IPR000073">
    <property type="entry name" value="AB_hydrolase_1"/>
</dbReference>
<dbReference type="Gene3D" id="3.40.50.1820">
    <property type="entry name" value="alpha/beta hydrolase"/>
    <property type="match status" value="1"/>
</dbReference>
<sequence>MSYITSKNQYLMVAGNQIAYRELGKGKSEFPLVMLVHLAATLDNWDPKLLDLLAEKQHVIVLDLPGVGASQGKVAPSIPEMAEQTIAIVQELGYKRINLLGLSMGGMIAQEIVRTNNSLVNRLILAGTGPRGGKEMDKVTGKTFRYMLKAGLQGVDPKRYIFYNHDEEGGVEAERVLSRMVTRKTEAQDKKMAVTGFLTQLRAIKRWGKAAQDDLSYIGQPTLIVNGDKDMQVPTENSYDMHQKIANSQLIIYPKAGHGSIFQYADEFSKALSDFLEE</sequence>
<dbReference type="GO" id="GO:0016787">
    <property type="term" value="F:hydrolase activity"/>
    <property type="evidence" value="ECO:0007669"/>
    <property type="project" value="UniProtKB-KW"/>
</dbReference>
<gene>
    <name evidence="2" type="ORF">A0O21_07585</name>
</gene>
<keyword evidence="3" id="KW-1185">Reference proteome</keyword>
<feature type="domain" description="AB hydrolase-1" evidence="1">
    <location>
        <begin position="32"/>
        <end position="262"/>
    </location>
</feature>
<dbReference type="RefSeq" id="WP_067063792.1">
    <property type="nucleotide sequence ID" value="NZ_CP014699.1"/>
</dbReference>
<accession>A0A172Q905</accession>
<organism evidence="2 3">
    <name type="scientific">Streptococcus pantholopis</name>
    <dbReference type="NCBI Taxonomy" id="1811193"/>
    <lineage>
        <taxon>Bacteria</taxon>
        <taxon>Bacillati</taxon>
        <taxon>Bacillota</taxon>
        <taxon>Bacilli</taxon>
        <taxon>Lactobacillales</taxon>
        <taxon>Streptococcaceae</taxon>
        <taxon>Streptococcus</taxon>
    </lineage>
</organism>
<dbReference type="SUPFAM" id="SSF53474">
    <property type="entry name" value="alpha/beta-Hydrolases"/>
    <property type="match status" value="1"/>
</dbReference>
<dbReference type="InterPro" id="IPR029058">
    <property type="entry name" value="AB_hydrolase_fold"/>
</dbReference>
<dbReference type="STRING" id="1811193.A0O21_07585"/>
<dbReference type="PANTHER" id="PTHR43433:SF5">
    <property type="entry name" value="AB HYDROLASE-1 DOMAIN-CONTAINING PROTEIN"/>
    <property type="match status" value="1"/>
</dbReference>
<dbReference type="EMBL" id="CP014699">
    <property type="protein sequence ID" value="AND79875.1"/>
    <property type="molecule type" value="Genomic_DNA"/>
</dbReference>
<dbReference type="PRINTS" id="PR00111">
    <property type="entry name" value="ABHYDROLASE"/>
</dbReference>
<dbReference type="KEGG" id="spat:A0O21_07585"/>
<dbReference type="InterPro" id="IPR050471">
    <property type="entry name" value="AB_hydrolase"/>
</dbReference>
<dbReference type="OrthoDB" id="9773293at2"/>
<reference evidence="3" key="2">
    <citation type="submission" date="2016-03" db="EMBL/GenBank/DDBJ databases">
        <title>Streptococcus antelopensis sp. nov., isolated from the feces of the Tibetan antelope (Pantholops hodgsonii) in Hoh Xil National Nature Reserve, Qinghai, China.</title>
        <authorList>
            <person name="Bai X."/>
        </authorList>
    </citation>
    <scope>NUCLEOTIDE SEQUENCE [LARGE SCALE GENOMIC DNA]</scope>
    <source>
        <strain evidence="3">TA 26</strain>
    </source>
</reference>
<dbReference type="PANTHER" id="PTHR43433">
    <property type="entry name" value="HYDROLASE, ALPHA/BETA FOLD FAMILY PROTEIN"/>
    <property type="match status" value="1"/>
</dbReference>
<dbReference type="AlphaFoldDB" id="A0A172Q905"/>
<protein>
    <submittedName>
        <fullName evidence="2">Alpha/beta hydrolase</fullName>
    </submittedName>
</protein>
<keyword evidence="2" id="KW-0378">Hydrolase</keyword>
<evidence type="ECO:0000313" key="2">
    <source>
        <dbReference type="EMBL" id="AND79875.1"/>
    </source>
</evidence>
<dbReference type="Proteomes" id="UP000077317">
    <property type="component" value="Chromosome"/>
</dbReference>
<dbReference type="Pfam" id="PF00561">
    <property type="entry name" value="Abhydrolase_1"/>
    <property type="match status" value="1"/>
</dbReference>
<reference evidence="2 3" key="1">
    <citation type="journal article" date="2016" name="Int. J. Syst. Evol. Microbiol.">
        <title>Streptococcuspantholopis sp. nov., isolated from faeces of the Tibetan antelope (Pantholops hodgsonii).</title>
        <authorList>
            <person name="Bai X."/>
            <person name="Xiong Y."/>
            <person name="Lu S."/>
            <person name="Jin D."/>
            <person name="Lai X."/>
            <person name="Yang J."/>
            <person name="Niu L."/>
            <person name="Hu S."/>
            <person name="Meng X."/>
            <person name="Pu J."/>
            <person name="Ye C."/>
            <person name="Xu J."/>
        </authorList>
    </citation>
    <scope>NUCLEOTIDE SEQUENCE [LARGE SCALE GENOMIC DNA]</scope>
    <source>
        <strain evidence="2 3">TA 26</strain>
    </source>
</reference>
<proteinExistence type="predicted"/>
<evidence type="ECO:0000313" key="3">
    <source>
        <dbReference type="Proteomes" id="UP000077317"/>
    </source>
</evidence>